<evidence type="ECO:0008006" key="5">
    <source>
        <dbReference type="Google" id="ProtNLM"/>
    </source>
</evidence>
<evidence type="ECO:0000313" key="4">
    <source>
        <dbReference type="Proteomes" id="UP001596989"/>
    </source>
</evidence>
<sequence>MERLAEETKSPEASKKLAFRVKIISGIVCASLITSILISGNSISQQAHAHISDFFQNVMQIILRKPADDPGAALTIPPPAFEMDDQNNGPPKPEKVSLEGAQNKLAFSLLLPSYTPDNLTLENIRIFQGTDGPFRAAYLEYIDPTGLLVKVSERLITDNSSIITEIPAGIGRSKDITIDKHPGVLLEAPDGTIFVEWIVLDVKMLISGPLTEATALAWAASFQP</sequence>
<reference evidence="4" key="1">
    <citation type="journal article" date="2019" name="Int. J. Syst. Evol. Microbiol.">
        <title>The Global Catalogue of Microorganisms (GCM) 10K type strain sequencing project: providing services to taxonomists for standard genome sequencing and annotation.</title>
        <authorList>
            <consortium name="The Broad Institute Genomics Platform"/>
            <consortium name="The Broad Institute Genome Sequencing Center for Infectious Disease"/>
            <person name="Wu L."/>
            <person name="Ma J."/>
        </authorList>
    </citation>
    <scope>NUCLEOTIDE SEQUENCE [LARGE SCALE GENOMIC DNA]</scope>
    <source>
        <strain evidence="4">CCUG 59129</strain>
    </source>
</reference>
<evidence type="ECO:0000256" key="1">
    <source>
        <dbReference type="SAM" id="MobiDB-lite"/>
    </source>
</evidence>
<comment type="caution">
    <text evidence="3">The sequence shown here is derived from an EMBL/GenBank/DDBJ whole genome shotgun (WGS) entry which is preliminary data.</text>
</comment>
<keyword evidence="2" id="KW-0812">Transmembrane</keyword>
<evidence type="ECO:0000256" key="2">
    <source>
        <dbReference type="SAM" id="Phobius"/>
    </source>
</evidence>
<protein>
    <recommendedName>
        <fullName evidence="5">DUF4367 domain-containing protein</fullName>
    </recommendedName>
</protein>
<dbReference type="RefSeq" id="WP_377567467.1">
    <property type="nucleotide sequence ID" value="NZ_JBHTJZ010000063.1"/>
</dbReference>
<feature type="region of interest" description="Disordered" evidence="1">
    <location>
        <begin position="75"/>
        <end position="96"/>
    </location>
</feature>
<keyword evidence="2" id="KW-1133">Transmembrane helix</keyword>
<name>A0ABW3HWL8_9BACL</name>
<proteinExistence type="predicted"/>
<keyword evidence="2" id="KW-0472">Membrane</keyword>
<organism evidence="3 4">
    <name type="scientific">Paenibacillus chungangensis</name>
    <dbReference type="NCBI Taxonomy" id="696535"/>
    <lineage>
        <taxon>Bacteria</taxon>
        <taxon>Bacillati</taxon>
        <taxon>Bacillota</taxon>
        <taxon>Bacilli</taxon>
        <taxon>Bacillales</taxon>
        <taxon>Paenibacillaceae</taxon>
        <taxon>Paenibacillus</taxon>
    </lineage>
</organism>
<gene>
    <name evidence="3" type="ORF">ACFQ2I_20180</name>
</gene>
<dbReference type="Proteomes" id="UP001596989">
    <property type="component" value="Unassembled WGS sequence"/>
</dbReference>
<feature type="transmembrane region" description="Helical" evidence="2">
    <location>
        <begin position="21"/>
        <end position="40"/>
    </location>
</feature>
<accession>A0ABW3HWL8</accession>
<keyword evidence="4" id="KW-1185">Reference proteome</keyword>
<dbReference type="EMBL" id="JBHTJZ010000063">
    <property type="protein sequence ID" value="MFD0961670.1"/>
    <property type="molecule type" value="Genomic_DNA"/>
</dbReference>
<evidence type="ECO:0000313" key="3">
    <source>
        <dbReference type="EMBL" id="MFD0961670.1"/>
    </source>
</evidence>